<dbReference type="Pfam" id="PF22458">
    <property type="entry name" value="RsmF-B_ferredox"/>
    <property type="match status" value="1"/>
</dbReference>
<evidence type="ECO:0000256" key="9">
    <source>
        <dbReference type="PROSITE-ProRule" id="PRU01023"/>
    </source>
</evidence>
<dbReference type="Gene3D" id="3.30.70.1170">
    <property type="entry name" value="Sun protein, domain 3"/>
    <property type="match status" value="1"/>
</dbReference>
<dbReference type="AlphaFoldDB" id="A0AAN9ZB07"/>
<feature type="compositionally biased region" description="Basic and acidic residues" evidence="10">
    <location>
        <begin position="113"/>
        <end position="130"/>
    </location>
</feature>
<feature type="compositionally biased region" description="Acidic residues" evidence="10">
    <location>
        <begin position="131"/>
        <end position="190"/>
    </location>
</feature>
<dbReference type="FunFam" id="3.30.70.1170:FF:000001">
    <property type="entry name" value="Ribosomal RNA methyltransferase Nop2"/>
    <property type="match status" value="1"/>
</dbReference>
<feature type="compositionally biased region" description="Basic and acidic residues" evidence="10">
    <location>
        <begin position="22"/>
        <end position="39"/>
    </location>
</feature>
<dbReference type="GO" id="GO:0003723">
    <property type="term" value="F:RNA binding"/>
    <property type="evidence" value="ECO:0007669"/>
    <property type="project" value="UniProtKB-UniRule"/>
</dbReference>
<dbReference type="SUPFAM" id="SSF53335">
    <property type="entry name" value="S-adenosyl-L-methionine-dependent methyltransferases"/>
    <property type="match status" value="1"/>
</dbReference>
<evidence type="ECO:0000256" key="1">
    <source>
        <dbReference type="ARBA" id="ARBA00004604"/>
    </source>
</evidence>
<dbReference type="GO" id="GO:0005730">
    <property type="term" value="C:nucleolus"/>
    <property type="evidence" value="ECO:0007669"/>
    <property type="project" value="UniProtKB-SubCell"/>
</dbReference>
<evidence type="ECO:0000256" key="7">
    <source>
        <dbReference type="ARBA" id="ARBA00022884"/>
    </source>
</evidence>
<feature type="compositionally biased region" description="Polar residues" evidence="10">
    <location>
        <begin position="708"/>
        <end position="721"/>
    </location>
</feature>
<dbReference type="InterPro" id="IPR029063">
    <property type="entry name" value="SAM-dependent_MTases_sf"/>
</dbReference>
<dbReference type="PRINTS" id="PR02012">
    <property type="entry name" value="RCMTNOP2"/>
</dbReference>
<keyword evidence="13" id="KW-1185">Reference proteome</keyword>
<gene>
    <name evidence="12" type="ORF">R5R35_011197</name>
</gene>
<feature type="compositionally biased region" description="Basic residues" evidence="10">
    <location>
        <begin position="40"/>
        <end position="54"/>
    </location>
</feature>
<feature type="region of interest" description="Disordered" evidence="10">
    <location>
        <begin position="605"/>
        <end position="752"/>
    </location>
</feature>
<feature type="compositionally biased region" description="Basic residues" evidence="10">
    <location>
        <begin position="682"/>
        <end position="693"/>
    </location>
</feature>
<dbReference type="InterPro" id="IPR023273">
    <property type="entry name" value="RCMT_NOP2"/>
</dbReference>
<feature type="region of interest" description="Disordered" evidence="10">
    <location>
        <begin position="1"/>
        <end position="78"/>
    </location>
</feature>
<evidence type="ECO:0000313" key="13">
    <source>
        <dbReference type="Proteomes" id="UP001378592"/>
    </source>
</evidence>
<dbReference type="GO" id="GO:0000470">
    <property type="term" value="P:maturation of LSU-rRNA"/>
    <property type="evidence" value="ECO:0007669"/>
    <property type="project" value="TreeGrafter"/>
</dbReference>
<proteinExistence type="inferred from homology"/>
<dbReference type="EMBL" id="JAZDUA010000094">
    <property type="protein sequence ID" value="KAK7868440.1"/>
    <property type="molecule type" value="Genomic_DNA"/>
</dbReference>
<keyword evidence="5 9" id="KW-0808">Transferase</keyword>
<evidence type="ECO:0000256" key="6">
    <source>
        <dbReference type="ARBA" id="ARBA00022691"/>
    </source>
</evidence>
<evidence type="ECO:0000256" key="4">
    <source>
        <dbReference type="ARBA" id="ARBA00022603"/>
    </source>
</evidence>
<evidence type="ECO:0000256" key="2">
    <source>
        <dbReference type="ARBA" id="ARBA00007494"/>
    </source>
</evidence>
<comment type="subcellular location">
    <subcellularLocation>
        <location evidence="1">Nucleus</location>
        <location evidence="1">Nucleolus</location>
    </subcellularLocation>
</comment>
<keyword evidence="3" id="KW-0690">Ribosome biogenesis</keyword>
<feature type="binding site" evidence="9">
    <location>
        <position position="453"/>
    </location>
    <ligand>
        <name>S-adenosyl-L-methionine</name>
        <dbReference type="ChEBI" id="CHEBI:59789"/>
    </ligand>
</feature>
<keyword evidence="8" id="KW-0539">Nucleus</keyword>
<feature type="compositionally biased region" description="Basic residues" evidence="10">
    <location>
        <begin position="732"/>
        <end position="752"/>
    </location>
</feature>
<name>A0AAN9ZB07_9ORTH</name>
<dbReference type="PROSITE" id="PS01153">
    <property type="entry name" value="NOL1_NOP2_SUN"/>
    <property type="match status" value="1"/>
</dbReference>
<dbReference type="InterPro" id="IPR011023">
    <property type="entry name" value="Nop2p"/>
</dbReference>
<evidence type="ECO:0000256" key="10">
    <source>
        <dbReference type="SAM" id="MobiDB-lite"/>
    </source>
</evidence>
<dbReference type="InterPro" id="IPR018314">
    <property type="entry name" value="RsmB/NOL1/NOP2-like_CS"/>
</dbReference>
<feature type="compositionally biased region" description="Polar residues" evidence="10">
    <location>
        <begin position="664"/>
        <end position="676"/>
    </location>
</feature>
<evidence type="ECO:0000313" key="12">
    <source>
        <dbReference type="EMBL" id="KAK7868440.1"/>
    </source>
</evidence>
<feature type="binding site" evidence="9">
    <location>
        <position position="470"/>
    </location>
    <ligand>
        <name>S-adenosyl-L-methionine</name>
        <dbReference type="ChEBI" id="CHEBI:59789"/>
    </ligand>
</feature>
<evidence type="ECO:0000256" key="5">
    <source>
        <dbReference type="ARBA" id="ARBA00022679"/>
    </source>
</evidence>
<feature type="active site" description="Nucleophile" evidence="9">
    <location>
        <position position="527"/>
    </location>
</feature>
<dbReference type="PANTHER" id="PTHR22807:SF30">
    <property type="entry name" value="28S RRNA (CYTOSINE(4447)-C(5))-METHYLTRANSFERASE-RELATED"/>
    <property type="match status" value="1"/>
</dbReference>
<dbReference type="InterPro" id="IPR049560">
    <property type="entry name" value="MeTrfase_RsmB-F_NOP2_cat"/>
</dbReference>
<accession>A0AAN9ZB07</accession>
<comment type="similarity">
    <text evidence="2 9">Belongs to the class I-like SAM-binding methyltransferase superfamily. RsmB/NOP family.</text>
</comment>
<sequence>MGRKGKFQDQAVKGPGRKAKKQKDPVFPEHLKGDGETKTLTRRQKQRARKRQLKLQRSLEHHFKKNIKKNTKNEENEAVGSDVNISDLTKKLVKKTKINGSSNVKPLILKPAKNVETRKPKLFDSDSGSEKEDDESGDEESGDEEVETLNDVDYESDGIEDDDFGNEAMEEDDDESKGSDSDSDDDDDDDGKGAKDDLLPIERSSKKLLKKLKKDKEEDEKELLLNVATQDVFEFPEDLSAEAMNLQDIQQRIKDVVIVLLDFKRLRDPNRSREEYVSLLVNDLCTYYSYNHFLMERLMQLFPLNDLLEFLEASEVQRPLTIRTNSLKTRRRDLAQALINRGMNLDPLGKWTQVGLVVFTSQVPLGATPEYLAGHYMIQGASSMLPVMALAPQPGERVLDMCAAPGGKASHIAAVMKNTGVLFANDMKRDRTKAIAGNFHRLGIVNSVITTYDGRQFPKVLKGFDRVLLDAPCTGTGVISKDPSVKTNKDDMDIQKCCTLQKELILAAIDCLDAHSQSGGYLVYSTCSILPEENEWVVDFALRKRDVKIVPTGLDFGTEGFTNYRQFRFHPAMNLTRRFYPHTHNMDGFFVAKLKKFSNAVKDVKQNTEEIPSSKRKQDSPDKSNKKMKVATSENDGKLNSVSIQKNFQKKKKKGKKKKDNAFPQETNETSATLSSDGKEGNKRKKGKKGKQGKKGEKKQGMVKKENNSNSRTDLTPNLSEHSSEGGAGIKQVKKNKKTVPSKKVKGVAKPKFKVRTAKPFLKGVKKQKKEANVKT</sequence>
<keyword evidence="4 9" id="KW-0489">Methyltransferase</keyword>
<dbReference type="Gene3D" id="3.40.50.150">
    <property type="entry name" value="Vaccinia Virus protein VP39"/>
    <property type="match status" value="1"/>
</dbReference>
<dbReference type="InterPro" id="IPR054728">
    <property type="entry name" value="RsmB-like_ferredoxin"/>
</dbReference>
<keyword evidence="6 9" id="KW-0949">S-adenosyl-L-methionine</keyword>
<dbReference type="Pfam" id="PF01189">
    <property type="entry name" value="Methyltr_RsmB-F"/>
    <property type="match status" value="1"/>
</dbReference>
<feature type="binding site" evidence="9">
    <location>
        <position position="426"/>
    </location>
    <ligand>
        <name>S-adenosyl-L-methionine</name>
        <dbReference type="ChEBI" id="CHEBI:59789"/>
    </ligand>
</feature>
<dbReference type="GO" id="GO:0009383">
    <property type="term" value="F:rRNA (cytosine-C5-)-methyltransferase activity"/>
    <property type="evidence" value="ECO:0007669"/>
    <property type="project" value="TreeGrafter"/>
</dbReference>
<reference evidence="12 13" key="1">
    <citation type="submission" date="2024-03" db="EMBL/GenBank/DDBJ databases">
        <title>The genome assembly and annotation of the cricket Gryllus longicercus Weissman &amp; Gray.</title>
        <authorList>
            <person name="Szrajer S."/>
            <person name="Gray D."/>
            <person name="Ylla G."/>
        </authorList>
    </citation>
    <scope>NUCLEOTIDE SEQUENCE [LARGE SCALE GENOMIC DNA]</scope>
    <source>
        <strain evidence="12">DAG 2021-001</strain>
        <tissue evidence="12">Whole body minus gut</tissue>
    </source>
</reference>
<dbReference type="GO" id="GO:0070475">
    <property type="term" value="P:rRNA base methylation"/>
    <property type="evidence" value="ECO:0007669"/>
    <property type="project" value="TreeGrafter"/>
</dbReference>
<feature type="region of interest" description="Disordered" evidence="10">
    <location>
        <begin position="95"/>
        <end position="198"/>
    </location>
</feature>
<feature type="compositionally biased region" description="Basic and acidic residues" evidence="10">
    <location>
        <begin position="605"/>
        <end position="625"/>
    </location>
</feature>
<feature type="binding site" evidence="9">
    <location>
        <begin position="402"/>
        <end position="408"/>
    </location>
    <ligand>
        <name>S-adenosyl-L-methionine</name>
        <dbReference type="ChEBI" id="CHEBI:59789"/>
    </ligand>
</feature>
<feature type="compositionally biased region" description="Polar residues" evidence="10">
    <location>
        <begin position="632"/>
        <end position="647"/>
    </location>
</feature>
<evidence type="ECO:0000256" key="8">
    <source>
        <dbReference type="ARBA" id="ARBA00023242"/>
    </source>
</evidence>
<evidence type="ECO:0000259" key="11">
    <source>
        <dbReference type="PROSITE" id="PS51686"/>
    </source>
</evidence>
<dbReference type="Proteomes" id="UP001378592">
    <property type="component" value="Unassembled WGS sequence"/>
</dbReference>
<keyword evidence="7 9" id="KW-0694">RNA-binding</keyword>
<dbReference type="NCBIfam" id="TIGR00446">
    <property type="entry name" value="nop2p"/>
    <property type="match status" value="1"/>
</dbReference>
<evidence type="ECO:0000256" key="3">
    <source>
        <dbReference type="ARBA" id="ARBA00022517"/>
    </source>
</evidence>
<organism evidence="12 13">
    <name type="scientific">Gryllus longicercus</name>
    <dbReference type="NCBI Taxonomy" id="2509291"/>
    <lineage>
        <taxon>Eukaryota</taxon>
        <taxon>Metazoa</taxon>
        <taxon>Ecdysozoa</taxon>
        <taxon>Arthropoda</taxon>
        <taxon>Hexapoda</taxon>
        <taxon>Insecta</taxon>
        <taxon>Pterygota</taxon>
        <taxon>Neoptera</taxon>
        <taxon>Polyneoptera</taxon>
        <taxon>Orthoptera</taxon>
        <taxon>Ensifera</taxon>
        <taxon>Gryllidea</taxon>
        <taxon>Grylloidea</taxon>
        <taxon>Gryllidae</taxon>
        <taxon>Gryllinae</taxon>
        <taxon>Gryllus</taxon>
    </lineage>
</organism>
<protein>
    <recommendedName>
        <fullName evidence="11">SAM-dependent MTase RsmB/NOP-type domain-containing protein</fullName>
    </recommendedName>
</protein>
<dbReference type="PROSITE" id="PS51686">
    <property type="entry name" value="SAM_MT_RSMB_NOP"/>
    <property type="match status" value="1"/>
</dbReference>
<dbReference type="InterPro" id="IPR001678">
    <property type="entry name" value="MeTrfase_RsmB-F_NOP2_dom"/>
</dbReference>
<comment type="caution">
    <text evidence="12">The sequence shown here is derived from an EMBL/GenBank/DDBJ whole genome shotgun (WGS) entry which is preliminary data.</text>
</comment>
<dbReference type="InterPro" id="IPR023267">
    <property type="entry name" value="RCMT"/>
</dbReference>
<dbReference type="PRINTS" id="PR02008">
    <property type="entry name" value="RCMTFAMILY"/>
</dbReference>
<feature type="domain" description="SAM-dependent MTase RsmB/NOP-type" evidence="11">
    <location>
        <begin position="310"/>
        <end position="597"/>
    </location>
</feature>
<feature type="compositionally biased region" description="Basic residues" evidence="10">
    <location>
        <begin position="648"/>
        <end position="659"/>
    </location>
</feature>
<dbReference type="PANTHER" id="PTHR22807">
    <property type="entry name" value="NOP2 YEAST -RELATED NOL1/NOP2/FMU SUN DOMAIN-CONTAINING"/>
    <property type="match status" value="1"/>
</dbReference>
<feature type="compositionally biased region" description="Basic and acidic residues" evidence="10">
    <location>
        <begin position="694"/>
        <end position="707"/>
    </location>
</feature>